<comment type="caution">
    <text evidence="1">The sequence shown here is derived from an EMBL/GenBank/DDBJ whole genome shotgun (WGS) entry which is preliminary data.</text>
</comment>
<dbReference type="AlphaFoldDB" id="A0AA39TV22"/>
<gene>
    <name evidence="1" type="ORF">EV420DRAFT_1637864</name>
</gene>
<reference evidence="1" key="1">
    <citation type="submission" date="2023-06" db="EMBL/GenBank/DDBJ databases">
        <authorList>
            <consortium name="Lawrence Berkeley National Laboratory"/>
            <person name="Ahrendt S."/>
            <person name="Sahu N."/>
            <person name="Indic B."/>
            <person name="Wong-Bajracharya J."/>
            <person name="Merenyi Z."/>
            <person name="Ke H.-M."/>
            <person name="Monk M."/>
            <person name="Kocsube S."/>
            <person name="Drula E."/>
            <person name="Lipzen A."/>
            <person name="Balint B."/>
            <person name="Henrissat B."/>
            <person name="Andreopoulos B."/>
            <person name="Martin F.M."/>
            <person name="Harder C.B."/>
            <person name="Rigling D."/>
            <person name="Ford K.L."/>
            <person name="Foster G.D."/>
            <person name="Pangilinan J."/>
            <person name="Papanicolaou A."/>
            <person name="Barry K."/>
            <person name="LaButti K."/>
            <person name="Viragh M."/>
            <person name="Koriabine M."/>
            <person name="Yan M."/>
            <person name="Riley R."/>
            <person name="Champramary S."/>
            <person name="Plett K.L."/>
            <person name="Tsai I.J."/>
            <person name="Slot J."/>
            <person name="Sipos G."/>
            <person name="Plett J."/>
            <person name="Nagy L.G."/>
            <person name="Grigoriev I.V."/>
        </authorList>
    </citation>
    <scope>NUCLEOTIDE SEQUENCE</scope>
    <source>
        <strain evidence="1">CCBAS 213</strain>
    </source>
</reference>
<dbReference type="GeneID" id="85360315"/>
<proteinExistence type="predicted"/>
<organism evidence="1 2">
    <name type="scientific">Armillaria tabescens</name>
    <name type="common">Ringless honey mushroom</name>
    <name type="synonym">Agaricus tabescens</name>
    <dbReference type="NCBI Taxonomy" id="1929756"/>
    <lineage>
        <taxon>Eukaryota</taxon>
        <taxon>Fungi</taxon>
        <taxon>Dikarya</taxon>
        <taxon>Basidiomycota</taxon>
        <taxon>Agaricomycotina</taxon>
        <taxon>Agaricomycetes</taxon>
        <taxon>Agaricomycetidae</taxon>
        <taxon>Agaricales</taxon>
        <taxon>Marasmiineae</taxon>
        <taxon>Physalacriaceae</taxon>
        <taxon>Desarmillaria</taxon>
    </lineage>
</organism>
<sequence length="318" mass="35238">MTTLSLSWREFLHLRFPSHPSILEPASTETVPYSANIPPEPEESLRQSSLDPSFLDRVLLPLEAFIEQLGIIDDPVPLYVARSISILFEILQNVRMVVLEAVVALESSFSVDLVHVSELELETGEMNLFTHNIDIHEDVKAVSVEIKHPRVLYRYATELRESQVCEPVGQEGGKAMAVKEYTCTPWAKFGLFFSGVSAILMERVTYDSGEHALLVSPHYHLFDDDNPPVCNSCTPHDEGGIPLLAVLTGLLFPNVIVDNMTRLPALVNPLKVRSSKRSSISTGSGSVQGKPALVDVERNLKIASIPSAIIQVYLRLLE</sequence>
<dbReference type="Proteomes" id="UP001175211">
    <property type="component" value="Unassembled WGS sequence"/>
</dbReference>
<protein>
    <submittedName>
        <fullName evidence="1">Uncharacterized protein</fullName>
    </submittedName>
</protein>
<evidence type="ECO:0000313" key="1">
    <source>
        <dbReference type="EMBL" id="KAK0464294.1"/>
    </source>
</evidence>
<keyword evidence="2" id="KW-1185">Reference proteome</keyword>
<dbReference type="EMBL" id="JAUEPS010000006">
    <property type="protein sequence ID" value="KAK0464294.1"/>
    <property type="molecule type" value="Genomic_DNA"/>
</dbReference>
<accession>A0AA39TV22</accession>
<evidence type="ECO:0000313" key="2">
    <source>
        <dbReference type="Proteomes" id="UP001175211"/>
    </source>
</evidence>
<dbReference type="RefSeq" id="XP_060335415.1">
    <property type="nucleotide sequence ID" value="XM_060476767.1"/>
</dbReference>
<name>A0AA39TV22_ARMTA</name>